<comment type="caution">
    <text evidence="1">The sequence shown here is derived from an EMBL/GenBank/DDBJ whole genome shotgun (WGS) entry which is preliminary data.</text>
</comment>
<evidence type="ECO:0000313" key="1">
    <source>
        <dbReference type="EMBL" id="MBT1688262.1"/>
    </source>
</evidence>
<proteinExistence type="predicted"/>
<dbReference type="CDD" id="cd00085">
    <property type="entry name" value="HNHc"/>
    <property type="match status" value="1"/>
</dbReference>
<organism evidence="1 2">
    <name type="scientific">Dawidia soli</name>
    <dbReference type="NCBI Taxonomy" id="2782352"/>
    <lineage>
        <taxon>Bacteria</taxon>
        <taxon>Pseudomonadati</taxon>
        <taxon>Bacteroidota</taxon>
        <taxon>Cytophagia</taxon>
        <taxon>Cytophagales</taxon>
        <taxon>Chryseotaleaceae</taxon>
        <taxon>Dawidia</taxon>
    </lineage>
</organism>
<name>A0AAP2DB52_9BACT</name>
<accession>A0AAP2DB52</accession>
<sequence length="129" mass="15303">MTMESRFYVGKIRNSTLTRSRFGDYDFKEEIIAQLGIELPGKAHGTYGQLLFDKRWSARRAEILARDNHCCVICTAGEKLQVHHRQYHYIVQLRQYKAPWDYADNLMVTLCERCHQRGHNQYHVPIIYL</sequence>
<dbReference type="InterPro" id="IPR003615">
    <property type="entry name" value="HNH_nuc"/>
</dbReference>
<keyword evidence="2" id="KW-1185">Reference proteome</keyword>
<reference evidence="1 2" key="1">
    <citation type="submission" date="2021-05" db="EMBL/GenBank/DDBJ databases">
        <title>A Polyphasic approach of four new species of the genus Ohtaekwangia: Ohtaekwangia histidinii sp. nov., Ohtaekwangia cretensis sp. nov., Ohtaekwangia indiensis sp. nov., Ohtaekwangia reichenbachii sp. nov. from diverse environment.</title>
        <authorList>
            <person name="Octaviana S."/>
        </authorList>
    </citation>
    <scope>NUCLEOTIDE SEQUENCE [LARGE SCALE GENOMIC DNA]</scope>
    <source>
        <strain evidence="1 2">PWU37</strain>
    </source>
</reference>
<protein>
    <recommendedName>
        <fullName evidence="3">HNH endonuclease</fullName>
    </recommendedName>
</protein>
<evidence type="ECO:0000313" key="2">
    <source>
        <dbReference type="Proteomes" id="UP001319180"/>
    </source>
</evidence>
<dbReference type="Proteomes" id="UP001319180">
    <property type="component" value="Unassembled WGS sequence"/>
</dbReference>
<evidence type="ECO:0008006" key="3">
    <source>
        <dbReference type="Google" id="ProtNLM"/>
    </source>
</evidence>
<dbReference type="EMBL" id="JAHESC010000024">
    <property type="protein sequence ID" value="MBT1688262.1"/>
    <property type="molecule type" value="Genomic_DNA"/>
</dbReference>
<dbReference type="AlphaFoldDB" id="A0AAP2DB52"/>
<gene>
    <name evidence="1" type="ORF">KK078_16950</name>
</gene>